<keyword evidence="3" id="KW-1185">Reference proteome</keyword>
<dbReference type="Pfam" id="PF16321">
    <property type="entry name" value="Ribosom_S30AE_C"/>
    <property type="match status" value="1"/>
</dbReference>
<dbReference type="InterPro" id="IPR038416">
    <property type="entry name" value="Ribosom_S30AE_C_sf"/>
</dbReference>
<evidence type="ECO:0000259" key="1">
    <source>
        <dbReference type="Pfam" id="PF16321"/>
    </source>
</evidence>
<reference evidence="3" key="1">
    <citation type="journal article" date="2019" name="Int. J. Syst. Evol. Microbiol.">
        <title>The Global Catalogue of Microorganisms (GCM) 10K type strain sequencing project: providing services to taxonomists for standard genome sequencing and annotation.</title>
        <authorList>
            <consortium name="The Broad Institute Genomics Platform"/>
            <consortium name="The Broad Institute Genome Sequencing Center for Infectious Disease"/>
            <person name="Wu L."/>
            <person name="Ma J."/>
        </authorList>
    </citation>
    <scope>NUCLEOTIDE SEQUENCE [LARGE SCALE GENOMIC DNA]</scope>
    <source>
        <strain evidence="3">CGMCC 4.7204</strain>
    </source>
</reference>
<dbReference type="RefSeq" id="WP_378550002.1">
    <property type="nucleotide sequence ID" value="NZ_JBHSBA010000005.1"/>
</dbReference>
<dbReference type="EMBL" id="JBHSBA010000005">
    <property type="protein sequence ID" value="MFC4125628.1"/>
    <property type="molecule type" value="Genomic_DNA"/>
</dbReference>
<proteinExistence type="predicted"/>
<gene>
    <name evidence="2" type="ORF">ACFOW8_11870</name>
</gene>
<sequence length="253" mass="28108">MSFVRVRRMRGNRFDIEWCRYTEMRIVVAAKAVARDLCADTAEVERVRIRLAGRARNETLAEATVYCGPRMLRVQLVAGTDSVVRVLAEQLERKLTCAADGVPFWGAGSIDPRLTCASDMKPIVRRKLCHLRRCSPGAAAVDLEAGDYNARLFIDADTGEDSVVFRPGIQSCADPLALGLRRLRTRRPPAEDSAPYLFVVAAPAAVMTETAAMGELCAKGLATLFFIDDCWRRGRLLYRRYDQRLGLVIPISG</sequence>
<name>A0ABV8L622_9NOCA</name>
<protein>
    <submittedName>
        <fullName evidence="2">Sigma 54 modulation/S30EA ribosomal C-terminal domain-containing protein</fullName>
    </submittedName>
</protein>
<feature type="domain" description="Sigma 54 modulation/S30EA ribosomal protein C-terminal" evidence="1">
    <location>
        <begin position="122"/>
        <end position="166"/>
    </location>
</feature>
<comment type="caution">
    <text evidence="2">The sequence shown here is derived from an EMBL/GenBank/DDBJ whole genome shotgun (WGS) entry which is preliminary data.</text>
</comment>
<dbReference type="Proteomes" id="UP001595767">
    <property type="component" value="Unassembled WGS sequence"/>
</dbReference>
<evidence type="ECO:0000313" key="2">
    <source>
        <dbReference type="EMBL" id="MFC4125628.1"/>
    </source>
</evidence>
<evidence type="ECO:0000313" key="3">
    <source>
        <dbReference type="Proteomes" id="UP001595767"/>
    </source>
</evidence>
<dbReference type="Gene3D" id="3.30.505.50">
    <property type="entry name" value="Sigma 54 modulation/S30EA ribosomal protein, C-terminal domain"/>
    <property type="match status" value="1"/>
</dbReference>
<dbReference type="InterPro" id="IPR032528">
    <property type="entry name" value="Ribosom_S30AE_C"/>
</dbReference>
<organism evidence="2 3">
    <name type="scientific">Nocardia rhizosphaerae</name>
    <dbReference type="NCBI Taxonomy" id="1691571"/>
    <lineage>
        <taxon>Bacteria</taxon>
        <taxon>Bacillati</taxon>
        <taxon>Actinomycetota</taxon>
        <taxon>Actinomycetes</taxon>
        <taxon>Mycobacteriales</taxon>
        <taxon>Nocardiaceae</taxon>
        <taxon>Nocardia</taxon>
    </lineage>
</organism>
<accession>A0ABV8L622</accession>